<evidence type="ECO:0000256" key="1">
    <source>
        <dbReference type="ARBA" id="ARBA00004141"/>
    </source>
</evidence>
<comment type="caution">
    <text evidence="7">The sequence shown here is derived from an EMBL/GenBank/DDBJ whole genome shotgun (WGS) entry which is preliminary data.</text>
</comment>
<dbReference type="InterPro" id="IPR039421">
    <property type="entry name" value="Type_1_exporter"/>
</dbReference>
<name>A0A6A5BJJ9_NAEFO</name>
<keyword evidence="8" id="KW-1185">Reference proteome</keyword>
<dbReference type="AlphaFoldDB" id="A0A6A5BJJ9"/>
<dbReference type="Gene3D" id="1.20.1560.10">
    <property type="entry name" value="ABC transporter type 1, transmembrane domain"/>
    <property type="match status" value="1"/>
</dbReference>
<dbReference type="PANTHER" id="PTHR43394">
    <property type="entry name" value="ATP-DEPENDENT PERMEASE MDL1, MITOCHONDRIAL"/>
    <property type="match status" value="1"/>
</dbReference>
<evidence type="ECO:0000256" key="3">
    <source>
        <dbReference type="ARBA" id="ARBA00022989"/>
    </source>
</evidence>
<dbReference type="Proteomes" id="UP000444721">
    <property type="component" value="Unassembled WGS sequence"/>
</dbReference>
<dbReference type="EMBL" id="VFQX01000052">
    <property type="protein sequence ID" value="KAF0974591.1"/>
    <property type="molecule type" value="Genomic_DNA"/>
</dbReference>
<feature type="transmembrane region" description="Helical" evidence="5">
    <location>
        <begin position="123"/>
        <end position="151"/>
    </location>
</feature>
<evidence type="ECO:0000256" key="2">
    <source>
        <dbReference type="ARBA" id="ARBA00022692"/>
    </source>
</evidence>
<reference evidence="7 8" key="1">
    <citation type="journal article" date="2019" name="Sci. Rep.">
        <title>Nanopore sequencing improves the draft genome of the human pathogenic amoeba Naegleria fowleri.</title>
        <authorList>
            <person name="Liechti N."/>
            <person name="Schurch N."/>
            <person name="Bruggmann R."/>
            <person name="Wittwer M."/>
        </authorList>
    </citation>
    <scope>NUCLEOTIDE SEQUENCE [LARGE SCALE GENOMIC DNA]</scope>
    <source>
        <strain evidence="7 8">ATCC 30894</strain>
    </source>
</reference>
<evidence type="ECO:0000256" key="4">
    <source>
        <dbReference type="ARBA" id="ARBA00023136"/>
    </source>
</evidence>
<dbReference type="Pfam" id="PF00664">
    <property type="entry name" value="ABC_membrane"/>
    <property type="match status" value="1"/>
</dbReference>
<dbReference type="VEuPathDB" id="AmoebaDB:FDP41_006623"/>
<dbReference type="GO" id="GO:0005524">
    <property type="term" value="F:ATP binding"/>
    <property type="evidence" value="ECO:0007669"/>
    <property type="project" value="InterPro"/>
</dbReference>
<gene>
    <name evidence="7" type="ORF">FDP41_006623</name>
</gene>
<evidence type="ECO:0000313" key="8">
    <source>
        <dbReference type="Proteomes" id="UP000444721"/>
    </source>
</evidence>
<dbReference type="InterPro" id="IPR036640">
    <property type="entry name" value="ABC1_TM_sf"/>
</dbReference>
<keyword evidence="3 5" id="KW-1133">Transmembrane helix</keyword>
<evidence type="ECO:0000259" key="6">
    <source>
        <dbReference type="PROSITE" id="PS50929"/>
    </source>
</evidence>
<dbReference type="RefSeq" id="XP_044559304.1">
    <property type="nucleotide sequence ID" value="XM_044710279.1"/>
</dbReference>
<evidence type="ECO:0000256" key="5">
    <source>
        <dbReference type="SAM" id="Phobius"/>
    </source>
</evidence>
<dbReference type="GO" id="GO:0140359">
    <property type="term" value="F:ABC-type transporter activity"/>
    <property type="evidence" value="ECO:0007669"/>
    <property type="project" value="InterPro"/>
</dbReference>
<keyword evidence="2 5" id="KW-0812">Transmembrane</keyword>
<feature type="transmembrane region" description="Helical" evidence="5">
    <location>
        <begin position="171"/>
        <end position="199"/>
    </location>
</feature>
<dbReference type="VEuPathDB" id="AmoebaDB:NfTy_088580"/>
<evidence type="ECO:0000313" key="7">
    <source>
        <dbReference type="EMBL" id="KAF0974591.1"/>
    </source>
</evidence>
<keyword evidence="4 5" id="KW-0472">Membrane</keyword>
<proteinExistence type="predicted"/>
<dbReference type="GO" id="GO:0016020">
    <property type="term" value="C:membrane"/>
    <property type="evidence" value="ECO:0007669"/>
    <property type="project" value="UniProtKB-SubCell"/>
</dbReference>
<organism evidence="7 8">
    <name type="scientific">Naegleria fowleri</name>
    <name type="common">Brain eating amoeba</name>
    <dbReference type="NCBI Taxonomy" id="5763"/>
    <lineage>
        <taxon>Eukaryota</taxon>
        <taxon>Discoba</taxon>
        <taxon>Heterolobosea</taxon>
        <taxon>Tetramitia</taxon>
        <taxon>Eutetramitia</taxon>
        <taxon>Vahlkampfiidae</taxon>
        <taxon>Naegleria</taxon>
    </lineage>
</organism>
<accession>A0A6A5BJJ9</accession>
<dbReference type="InterPro" id="IPR011527">
    <property type="entry name" value="ABC1_TM_dom"/>
</dbReference>
<comment type="subcellular location">
    <subcellularLocation>
        <location evidence="1">Membrane</location>
        <topology evidence="1">Multi-pass membrane protein</topology>
    </subcellularLocation>
</comment>
<dbReference type="OrthoDB" id="6500128at2759"/>
<dbReference type="GeneID" id="68113841"/>
<dbReference type="PROSITE" id="PS50929">
    <property type="entry name" value="ABC_TM1F"/>
    <property type="match status" value="1"/>
</dbReference>
<dbReference type="SUPFAM" id="SSF90123">
    <property type="entry name" value="ABC transporter transmembrane region"/>
    <property type="match status" value="1"/>
</dbReference>
<sequence length="269" mass="30415">MSEYQATKQFVPLATTVEDQEKFQALVKSKSFTNNTLSHSNSSGLKDLASDDSVNPLLPSHVLPPPTQLPFASSLNREYEPVSELLKRRRFDDDAGQQIKDPQEPELKAKHNFKILRVFSVEWFLILIGCLGCIVSGVMPLVFYLLFGYFVDDAIEFAKVAITEQRLKDKIFVYTMGFVAIGVAQGISQFTSGLMFSWAGDRIAIRLRRAYFNALISMEIGYFDIKPLGQLTAPLFEDVSKIQDAFTLRLGTDYTILNSHLWNDYCNDN</sequence>
<dbReference type="VEuPathDB" id="AmoebaDB:NF0111730"/>
<protein>
    <recommendedName>
        <fullName evidence="6">ABC transmembrane type-1 domain-containing protein</fullName>
    </recommendedName>
</protein>
<feature type="domain" description="ABC transmembrane type-1" evidence="6">
    <location>
        <begin position="127"/>
        <end position="251"/>
    </location>
</feature>